<evidence type="ECO:0000256" key="4">
    <source>
        <dbReference type="ARBA" id="ARBA00023136"/>
    </source>
</evidence>
<feature type="transmembrane region" description="Helical" evidence="5">
    <location>
        <begin position="233"/>
        <end position="257"/>
    </location>
</feature>
<reference evidence="6 7" key="1">
    <citation type="submission" date="2023-10" db="EMBL/GenBank/DDBJ databases">
        <title>Characterization of rhizosphere-enriched actinobacteria from wheat plants lab-grown on chernevaya soil.</title>
        <authorList>
            <person name="Tikhonova E.N."/>
            <person name="Konopkin A."/>
            <person name="Kravchenko I.K."/>
        </authorList>
    </citation>
    <scope>NUCLEOTIDE SEQUENCE [LARGE SCALE GENOMIC DNA]</scope>
    <source>
        <strain evidence="6 7">RR29</strain>
    </source>
</reference>
<dbReference type="InterPro" id="IPR004710">
    <property type="entry name" value="Bilac:Na_transpt"/>
</dbReference>
<feature type="transmembrane region" description="Helical" evidence="5">
    <location>
        <begin position="127"/>
        <end position="146"/>
    </location>
</feature>
<comment type="subcellular location">
    <subcellularLocation>
        <location evidence="1">Membrane</location>
        <topology evidence="1">Multi-pass membrane protein</topology>
    </subcellularLocation>
</comment>
<evidence type="ECO:0000313" key="7">
    <source>
        <dbReference type="Proteomes" id="UP001187346"/>
    </source>
</evidence>
<dbReference type="Gene3D" id="1.20.1530.20">
    <property type="match status" value="1"/>
</dbReference>
<feature type="transmembrane region" description="Helical" evidence="5">
    <location>
        <begin position="263"/>
        <end position="282"/>
    </location>
</feature>
<name>A0ABU4F3A2_9ACTN</name>
<feature type="transmembrane region" description="Helical" evidence="5">
    <location>
        <begin position="158"/>
        <end position="179"/>
    </location>
</feature>
<gene>
    <name evidence="6" type="ORF">R5A26_03810</name>
</gene>
<dbReference type="PANTHER" id="PTHR10361:SF28">
    <property type="entry name" value="P3 PROTEIN-RELATED"/>
    <property type="match status" value="1"/>
</dbReference>
<evidence type="ECO:0000256" key="3">
    <source>
        <dbReference type="ARBA" id="ARBA00022989"/>
    </source>
</evidence>
<proteinExistence type="predicted"/>
<sequence>MCPHSSGIPARFPSVPHLLALLRRHLGRAVAVTYLAAAVLPGPGLWLRHPHATGIAELPLQTPQLLLALVLFGAGLQVPLRELRLLLRRPAALLAGLALHILVPLLIVPGVALALRMSPDHDGGSGMIAAMILVVAMPVAAGATVWTAKGDGDQPTAVGLVLASTLVSPLTVPLTLAVLCPLLQGDYAGRLAAAAQSAGHAFALTSVVLPCAAGILCRLVLPPRARDRLIGVAVPAALPGSLLLTYVNASGVLGPFLRHPRPVLLLAALGVAATVCGLSFTLGRVAARMLRLDARAGASVTLACGMNNSSASAVLITTTLPDRPHILLPVLAYGLLQKVAAGRVIRTGQETDPATNPAPTPAQ</sequence>
<dbReference type="Pfam" id="PF01758">
    <property type="entry name" value="SBF"/>
    <property type="match status" value="1"/>
</dbReference>
<dbReference type="InterPro" id="IPR038770">
    <property type="entry name" value="Na+/solute_symporter_sf"/>
</dbReference>
<accession>A0ABU4F3A2</accession>
<feature type="transmembrane region" description="Helical" evidence="5">
    <location>
        <begin position="199"/>
        <end position="221"/>
    </location>
</feature>
<keyword evidence="3 5" id="KW-1133">Transmembrane helix</keyword>
<comment type="caution">
    <text evidence="6">The sequence shown here is derived from an EMBL/GenBank/DDBJ whole genome shotgun (WGS) entry which is preliminary data.</text>
</comment>
<dbReference type="EMBL" id="JAWMAJ010000008">
    <property type="protein sequence ID" value="MDV7215071.1"/>
    <property type="molecule type" value="Genomic_DNA"/>
</dbReference>
<evidence type="ECO:0000256" key="1">
    <source>
        <dbReference type="ARBA" id="ARBA00004141"/>
    </source>
</evidence>
<keyword evidence="2 5" id="KW-0812">Transmembrane</keyword>
<dbReference type="Proteomes" id="UP001187346">
    <property type="component" value="Unassembled WGS sequence"/>
</dbReference>
<keyword evidence="4 5" id="KW-0472">Membrane</keyword>
<evidence type="ECO:0000256" key="2">
    <source>
        <dbReference type="ARBA" id="ARBA00022692"/>
    </source>
</evidence>
<dbReference type="PANTHER" id="PTHR10361">
    <property type="entry name" value="SODIUM-BILE ACID COTRANSPORTER"/>
    <property type="match status" value="1"/>
</dbReference>
<feature type="transmembrane region" description="Helical" evidence="5">
    <location>
        <begin position="92"/>
        <end position="115"/>
    </location>
</feature>
<feature type="transmembrane region" description="Helical" evidence="5">
    <location>
        <begin position="26"/>
        <end position="46"/>
    </location>
</feature>
<protein>
    <submittedName>
        <fullName evidence="6">Sodium-dependent transporter</fullName>
    </submittedName>
</protein>
<dbReference type="RefSeq" id="WP_266879633.1">
    <property type="nucleotide sequence ID" value="NZ_JAPEMW010000003.1"/>
</dbReference>
<feature type="transmembrane region" description="Helical" evidence="5">
    <location>
        <begin position="58"/>
        <end position="80"/>
    </location>
</feature>
<evidence type="ECO:0000256" key="5">
    <source>
        <dbReference type="SAM" id="Phobius"/>
    </source>
</evidence>
<organism evidence="6 7">
    <name type="scientific">Streptomyces prunicolor</name>
    <dbReference type="NCBI Taxonomy" id="67348"/>
    <lineage>
        <taxon>Bacteria</taxon>
        <taxon>Bacillati</taxon>
        <taxon>Actinomycetota</taxon>
        <taxon>Actinomycetes</taxon>
        <taxon>Kitasatosporales</taxon>
        <taxon>Streptomycetaceae</taxon>
        <taxon>Streptomyces</taxon>
    </lineage>
</organism>
<evidence type="ECO:0000313" key="6">
    <source>
        <dbReference type="EMBL" id="MDV7215071.1"/>
    </source>
</evidence>
<dbReference type="InterPro" id="IPR002657">
    <property type="entry name" value="BilAc:Na_symport/Acr3"/>
</dbReference>
<keyword evidence="7" id="KW-1185">Reference proteome</keyword>